<evidence type="ECO:0000313" key="1">
    <source>
        <dbReference type="EMBL" id="CBL24055.1"/>
    </source>
</evidence>
<evidence type="ECO:0000313" key="2">
    <source>
        <dbReference type="Proteomes" id="UP000008955"/>
    </source>
</evidence>
<accession>D4LTE7</accession>
<reference evidence="1 2" key="2">
    <citation type="submission" date="2010-03" db="EMBL/GenBank/DDBJ databases">
        <authorList>
            <person name="Pajon A."/>
        </authorList>
    </citation>
    <scope>NUCLEOTIDE SEQUENCE [LARGE SCALE GENOMIC DNA]</scope>
    <source>
        <strain evidence="1 2">A2-162</strain>
    </source>
</reference>
<keyword evidence="2" id="KW-1185">Reference proteome</keyword>
<gene>
    <name evidence="1" type="ORF">CK5_27900</name>
</gene>
<name>D4LTE7_9FIRM</name>
<protein>
    <submittedName>
        <fullName evidence="1">Uncharacterized protein</fullName>
    </submittedName>
</protein>
<sequence length="36" mass="4317">MRSKGFFFSRKCVILTTGNVPFYQKEQANHKKRKKL</sequence>
<dbReference type="Proteomes" id="UP000008955">
    <property type="component" value="Chromosome"/>
</dbReference>
<dbReference type="AlphaFoldDB" id="D4LTE7"/>
<dbReference type="EMBL" id="FP929054">
    <property type="protein sequence ID" value="CBL24055.1"/>
    <property type="molecule type" value="Genomic_DNA"/>
</dbReference>
<dbReference type="KEGG" id="rob:CK5_27900"/>
<reference evidence="1 2" key="1">
    <citation type="submission" date="2010-03" db="EMBL/GenBank/DDBJ databases">
        <title>The genome sequence of Ruminococcus obeum A2-162.</title>
        <authorList>
            <consortium name="metaHIT consortium -- http://www.metahit.eu/"/>
            <person name="Pajon A."/>
            <person name="Turner K."/>
            <person name="Parkhill J."/>
            <person name="Duncan S."/>
            <person name="Flint H."/>
        </authorList>
    </citation>
    <scope>NUCLEOTIDE SEQUENCE [LARGE SCALE GENOMIC DNA]</scope>
    <source>
        <strain evidence="1 2">A2-162</strain>
    </source>
</reference>
<dbReference type="HOGENOM" id="CLU_3354890_0_0_9"/>
<proteinExistence type="predicted"/>
<organism evidence="1 2">
    <name type="scientific">Blautia obeum A2-162</name>
    <dbReference type="NCBI Taxonomy" id="657314"/>
    <lineage>
        <taxon>Bacteria</taxon>
        <taxon>Bacillati</taxon>
        <taxon>Bacillota</taxon>
        <taxon>Clostridia</taxon>
        <taxon>Lachnospirales</taxon>
        <taxon>Lachnospiraceae</taxon>
        <taxon>Blautia</taxon>
    </lineage>
</organism>